<dbReference type="InterPro" id="IPR012349">
    <property type="entry name" value="Split_barrel_FMN-bd"/>
</dbReference>
<dbReference type="GO" id="GO:0042602">
    <property type="term" value="F:riboflavin reductase (NADPH) activity"/>
    <property type="evidence" value="ECO:0007669"/>
    <property type="project" value="TreeGrafter"/>
</dbReference>
<organism evidence="3 4">
    <name type="scientific">Asanoa ferruginea</name>
    <dbReference type="NCBI Taxonomy" id="53367"/>
    <lineage>
        <taxon>Bacteria</taxon>
        <taxon>Bacillati</taxon>
        <taxon>Actinomycetota</taxon>
        <taxon>Actinomycetes</taxon>
        <taxon>Micromonosporales</taxon>
        <taxon>Micromonosporaceae</taxon>
        <taxon>Asanoa</taxon>
    </lineage>
</organism>
<evidence type="ECO:0000259" key="2">
    <source>
        <dbReference type="SMART" id="SM00903"/>
    </source>
</evidence>
<dbReference type="Gene3D" id="2.30.110.10">
    <property type="entry name" value="Electron Transport, Fmn-binding Protein, Chain A"/>
    <property type="match status" value="1"/>
</dbReference>
<dbReference type="AlphaFoldDB" id="A0A3D9ZNF3"/>
<dbReference type="SMART" id="SM00903">
    <property type="entry name" value="Flavin_Reduct"/>
    <property type="match status" value="1"/>
</dbReference>
<protein>
    <submittedName>
        <fullName evidence="3">Flavin reductase (DIM6/NTAB) family NADH-FMN oxidoreductase RutF</fullName>
    </submittedName>
</protein>
<dbReference type="PANTHER" id="PTHR30466">
    <property type="entry name" value="FLAVIN REDUCTASE"/>
    <property type="match status" value="1"/>
</dbReference>
<keyword evidence="4" id="KW-1185">Reference proteome</keyword>
<keyword evidence="1" id="KW-0560">Oxidoreductase</keyword>
<sequence length="168" mass="18178">MTASLMVDQALFRALLRRHAAGVVVVTAPGRPPAGFTATSFTSVSLDPPLVSFCLANRASAWPAVSAAGLVAVHMLSREQEPVARLFATRGIDRLATYGSWRPGPAGVPLLDGVLARVICRVDRRVPAGDHTLLLCAVESGEHWHEEDAEPLIYHAGDYRGTDDWRKR</sequence>
<evidence type="ECO:0000313" key="3">
    <source>
        <dbReference type="EMBL" id="REF98898.1"/>
    </source>
</evidence>
<proteinExistence type="predicted"/>
<evidence type="ECO:0000313" key="4">
    <source>
        <dbReference type="Proteomes" id="UP000256913"/>
    </source>
</evidence>
<dbReference type="Pfam" id="PF01613">
    <property type="entry name" value="Flavin_Reduct"/>
    <property type="match status" value="1"/>
</dbReference>
<evidence type="ECO:0000256" key="1">
    <source>
        <dbReference type="ARBA" id="ARBA00023002"/>
    </source>
</evidence>
<gene>
    <name evidence="3" type="ORF">DFJ67_4923</name>
</gene>
<comment type="caution">
    <text evidence="3">The sequence shown here is derived from an EMBL/GenBank/DDBJ whole genome shotgun (WGS) entry which is preliminary data.</text>
</comment>
<dbReference type="GO" id="GO:0006208">
    <property type="term" value="P:pyrimidine nucleobase catabolic process"/>
    <property type="evidence" value="ECO:0007669"/>
    <property type="project" value="TreeGrafter"/>
</dbReference>
<dbReference type="SUPFAM" id="SSF50475">
    <property type="entry name" value="FMN-binding split barrel"/>
    <property type="match status" value="1"/>
</dbReference>
<dbReference type="OrthoDB" id="8901155at2"/>
<dbReference type="Proteomes" id="UP000256913">
    <property type="component" value="Unassembled WGS sequence"/>
</dbReference>
<dbReference type="PANTHER" id="PTHR30466:SF1">
    <property type="entry name" value="FMN REDUCTASE (NADH) RUTF"/>
    <property type="match status" value="1"/>
</dbReference>
<dbReference type="InterPro" id="IPR050268">
    <property type="entry name" value="NADH-dep_flavin_reductase"/>
</dbReference>
<dbReference type="GO" id="GO:0010181">
    <property type="term" value="F:FMN binding"/>
    <property type="evidence" value="ECO:0007669"/>
    <property type="project" value="InterPro"/>
</dbReference>
<feature type="domain" description="Flavin reductase like" evidence="2">
    <location>
        <begin position="16"/>
        <end position="161"/>
    </location>
</feature>
<dbReference type="EMBL" id="QUMQ01000001">
    <property type="protein sequence ID" value="REF98898.1"/>
    <property type="molecule type" value="Genomic_DNA"/>
</dbReference>
<accession>A0A3D9ZNF3</accession>
<name>A0A3D9ZNF3_9ACTN</name>
<dbReference type="InterPro" id="IPR002563">
    <property type="entry name" value="Flavin_Rdtase-like_dom"/>
</dbReference>
<reference evidence="3 4" key="1">
    <citation type="submission" date="2018-08" db="EMBL/GenBank/DDBJ databases">
        <title>Sequencing the genomes of 1000 actinobacteria strains.</title>
        <authorList>
            <person name="Klenk H.-P."/>
        </authorList>
    </citation>
    <scope>NUCLEOTIDE SEQUENCE [LARGE SCALE GENOMIC DNA]</scope>
    <source>
        <strain evidence="3 4">DSM 44099</strain>
    </source>
</reference>